<name>A0AAD9D5P8_9STRA</name>
<protein>
    <submittedName>
        <fullName evidence="1">Uncharacterized protein</fullName>
    </submittedName>
</protein>
<proteinExistence type="predicted"/>
<dbReference type="Proteomes" id="UP001224775">
    <property type="component" value="Unassembled WGS sequence"/>
</dbReference>
<sequence length="63" mass="7045">MNNLTMTKKADSDCCVDETTWGFSGYMAEVGGRLMNKKVDKGGQTTMIFDISNRYPRGYVHSS</sequence>
<dbReference type="AlphaFoldDB" id="A0AAD9D5P8"/>
<evidence type="ECO:0000313" key="2">
    <source>
        <dbReference type="Proteomes" id="UP001224775"/>
    </source>
</evidence>
<comment type="caution">
    <text evidence="1">The sequence shown here is derived from an EMBL/GenBank/DDBJ whole genome shotgun (WGS) entry which is preliminary data.</text>
</comment>
<dbReference type="EMBL" id="JATAAI010000035">
    <property type="protein sequence ID" value="KAK1735041.1"/>
    <property type="molecule type" value="Genomic_DNA"/>
</dbReference>
<keyword evidence="2" id="KW-1185">Reference proteome</keyword>
<evidence type="ECO:0000313" key="1">
    <source>
        <dbReference type="EMBL" id="KAK1735041.1"/>
    </source>
</evidence>
<accession>A0AAD9D5P8</accession>
<organism evidence="1 2">
    <name type="scientific">Skeletonema marinoi</name>
    <dbReference type="NCBI Taxonomy" id="267567"/>
    <lineage>
        <taxon>Eukaryota</taxon>
        <taxon>Sar</taxon>
        <taxon>Stramenopiles</taxon>
        <taxon>Ochrophyta</taxon>
        <taxon>Bacillariophyta</taxon>
        <taxon>Coscinodiscophyceae</taxon>
        <taxon>Thalassiosirophycidae</taxon>
        <taxon>Thalassiosirales</taxon>
        <taxon>Skeletonemataceae</taxon>
        <taxon>Skeletonema</taxon>
        <taxon>Skeletonema marinoi-dohrnii complex</taxon>
    </lineage>
</organism>
<gene>
    <name evidence="1" type="ORF">QTG54_014107</name>
</gene>
<reference evidence="1" key="1">
    <citation type="submission" date="2023-06" db="EMBL/GenBank/DDBJ databases">
        <title>Survivors Of The Sea: Transcriptome response of Skeletonema marinoi to long-term dormancy.</title>
        <authorList>
            <person name="Pinder M.I.M."/>
            <person name="Kourtchenko O."/>
            <person name="Robertson E.K."/>
            <person name="Larsson T."/>
            <person name="Maumus F."/>
            <person name="Osuna-Cruz C.M."/>
            <person name="Vancaester E."/>
            <person name="Stenow R."/>
            <person name="Vandepoele K."/>
            <person name="Ploug H."/>
            <person name="Bruchert V."/>
            <person name="Godhe A."/>
            <person name="Topel M."/>
        </authorList>
    </citation>
    <scope>NUCLEOTIDE SEQUENCE</scope>
    <source>
        <strain evidence="1">R05AC</strain>
    </source>
</reference>